<proteinExistence type="predicted"/>
<dbReference type="InterPro" id="IPR036691">
    <property type="entry name" value="Endo/exonu/phosph_ase_sf"/>
</dbReference>
<organism evidence="1 2">
    <name type="scientific">Eumeta variegata</name>
    <name type="common">Bagworm moth</name>
    <name type="synonym">Eumeta japonica</name>
    <dbReference type="NCBI Taxonomy" id="151549"/>
    <lineage>
        <taxon>Eukaryota</taxon>
        <taxon>Metazoa</taxon>
        <taxon>Ecdysozoa</taxon>
        <taxon>Arthropoda</taxon>
        <taxon>Hexapoda</taxon>
        <taxon>Insecta</taxon>
        <taxon>Pterygota</taxon>
        <taxon>Neoptera</taxon>
        <taxon>Endopterygota</taxon>
        <taxon>Lepidoptera</taxon>
        <taxon>Glossata</taxon>
        <taxon>Ditrysia</taxon>
        <taxon>Tineoidea</taxon>
        <taxon>Psychidae</taxon>
        <taxon>Oiketicinae</taxon>
        <taxon>Eumeta</taxon>
    </lineage>
</organism>
<comment type="caution">
    <text evidence="1">The sequence shown here is derived from an EMBL/GenBank/DDBJ whole genome shotgun (WGS) entry which is preliminary data.</text>
</comment>
<dbReference type="Proteomes" id="UP000299102">
    <property type="component" value="Unassembled WGS sequence"/>
</dbReference>
<dbReference type="EMBL" id="BGZK01000012">
    <property type="protein sequence ID" value="GBP03917.1"/>
    <property type="molecule type" value="Genomic_DNA"/>
</dbReference>
<sequence>MARPAVAIQWNSQSLRKDKSKLIFLLQKYSPTDAAVSETWLKPGSHFRVPGFACLRDDRSDEYSGVAVFIRNHTPFSPVGIPWRWPPGSCREG</sequence>
<dbReference type="AlphaFoldDB" id="A0A4C1SRF3"/>
<evidence type="ECO:0000313" key="2">
    <source>
        <dbReference type="Proteomes" id="UP000299102"/>
    </source>
</evidence>
<gene>
    <name evidence="1" type="ORF">EVAR_74721_1</name>
</gene>
<dbReference type="Gene3D" id="3.60.10.10">
    <property type="entry name" value="Endonuclease/exonuclease/phosphatase"/>
    <property type="match status" value="1"/>
</dbReference>
<accession>A0A4C1SRF3</accession>
<reference evidence="1 2" key="1">
    <citation type="journal article" date="2019" name="Commun. Biol.">
        <title>The bagworm genome reveals a unique fibroin gene that provides high tensile strength.</title>
        <authorList>
            <person name="Kono N."/>
            <person name="Nakamura H."/>
            <person name="Ohtoshi R."/>
            <person name="Tomita M."/>
            <person name="Numata K."/>
            <person name="Arakawa K."/>
        </authorList>
    </citation>
    <scope>NUCLEOTIDE SEQUENCE [LARGE SCALE GENOMIC DNA]</scope>
</reference>
<dbReference type="OrthoDB" id="421040at2759"/>
<protein>
    <submittedName>
        <fullName evidence="1">Uncharacterized protein</fullName>
    </submittedName>
</protein>
<dbReference type="SUPFAM" id="SSF56219">
    <property type="entry name" value="DNase I-like"/>
    <property type="match status" value="1"/>
</dbReference>
<name>A0A4C1SRF3_EUMVA</name>
<keyword evidence="2" id="KW-1185">Reference proteome</keyword>
<evidence type="ECO:0000313" key="1">
    <source>
        <dbReference type="EMBL" id="GBP03917.1"/>
    </source>
</evidence>